<proteinExistence type="predicted"/>
<gene>
    <name evidence="1" type="ORF">BRAD3257_1341</name>
</gene>
<organism evidence="1 2">
    <name type="scientific">Bradyrhizobium vignae</name>
    <dbReference type="NCBI Taxonomy" id="1549949"/>
    <lineage>
        <taxon>Bacteria</taxon>
        <taxon>Pseudomonadati</taxon>
        <taxon>Pseudomonadota</taxon>
        <taxon>Alphaproteobacteria</taxon>
        <taxon>Hyphomicrobiales</taxon>
        <taxon>Nitrobacteraceae</taxon>
        <taxon>Bradyrhizobium</taxon>
    </lineage>
</organism>
<dbReference type="AlphaFoldDB" id="A0A2U3PTK0"/>
<sequence length="192" mass="20759">MRSLAERSAQIIRANSGVSAAKGQRLNASIDTYQGPRAPCAERGGAALHLGIQAKARSGGAVPTAADIKEVYDHFCVGDAVPSLESIIEIFACTAHTAIEVHCPTCPRMSDGEHGILRAIAAAQRDRIDVAREQFERWLLPVGADWALAPVQGLATIFRMAGLILPDRHLRSFEHDRMMAMKSWLVGSPTLH</sequence>
<evidence type="ECO:0000313" key="1">
    <source>
        <dbReference type="EMBL" id="SPP92473.1"/>
    </source>
</evidence>
<accession>A0A2U3PTK0</accession>
<dbReference type="Proteomes" id="UP000246085">
    <property type="component" value="Chromosome BRAD3257"/>
</dbReference>
<dbReference type="EMBL" id="LS398110">
    <property type="protein sequence ID" value="SPP92473.1"/>
    <property type="molecule type" value="Genomic_DNA"/>
</dbReference>
<evidence type="ECO:0000313" key="2">
    <source>
        <dbReference type="Proteomes" id="UP000246085"/>
    </source>
</evidence>
<dbReference type="KEGG" id="bvz:BRAD3257_1341"/>
<name>A0A2U3PTK0_9BRAD</name>
<protein>
    <submittedName>
        <fullName evidence="1">Uncharacterized protein</fullName>
    </submittedName>
</protein>
<reference evidence="1 2" key="1">
    <citation type="submission" date="2018-03" db="EMBL/GenBank/DDBJ databases">
        <authorList>
            <person name="Gully D."/>
        </authorList>
    </citation>
    <scope>NUCLEOTIDE SEQUENCE [LARGE SCALE GENOMIC DNA]</scope>
    <source>
        <strain evidence="1">ORS3257</strain>
    </source>
</reference>